<dbReference type="Pfam" id="PF01339">
    <property type="entry name" value="CheB_methylest"/>
    <property type="match status" value="1"/>
</dbReference>
<gene>
    <name evidence="3" type="primary">cheB</name>
    <name evidence="8" type="ORF">UFB30_05850</name>
</gene>
<dbReference type="Proteomes" id="UP001292084">
    <property type="component" value="Unassembled WGS sequence"/>
</dbReference>
<dbReference type="Gene3D" id="3.40.50.2300">
    <property type="match status" value="1"/>
</dbReference>
<evidence type="ECO:0000256" key="2">
    <source>
        <dbReference type="ARBA" id="ARBA00048267"/>
    </source>
</evidence>
<dbReference type="EMBL" id="JAXQNN010000002">
    <property type="protein sequence ID" value="MDZ5711740.1"/>
    <property type="molecule type" value="Genomic_DNA"/>
</dbReference>
<dbReference type="CDD" id="cd17541">
    <property type="entry name" value="REC_CheB-like"/>
    <property type="match status" value="1"/>
</dbReference>
<comment type="PTM">
    <text evidence="3">Phosphorylated by CheA. Phosphorylation of the N-terminal regulatory domain activates the methylesterase activity.</text>
</comment>
<evidence type="ECO:0000259" key="7">
    <source>
        <dbReference type="PROSITE" id="PS50122"/>
    </source>
</evidence>
<dbReference type="PANTHER" id="PTHR42872:SF3">
    <property type="entry name" value="PROTEIN-GLUTAMATE METHYLESTERASE_PROTEIN-GLUTAMINE GLUTAMINASE 1"/>
    <property type="match status" value="1"/>
</dbReference>
<reference evidence="8 9" key="1">
    <citation type="submission" date="2023-12" db="EMBL/GenBank/DDBJ databases">
        <title>Jeotgalibacillus haloalkaliphilus sp. nov., a novel salt-tolerant bacteria, isolated from the estuary of the Fenhe River into the Yellow River.</title>
        <authorList>
            <person name="Li Y."/>
        </authorList>
    </citation>
    <scope>NUCLEOTIDE SEQUENCE [LARGE SCALE GENOMIC DNA]</scope>
    <source>
        <strain evidence="8 9">HH7-29</strain>
    </source>
</reference>
<dbReference type="PROSITE" id="PS50110">
    <property type="entry name" value="RESPONSE_REGULATORY"/>
    <property type="match status" value="1"/>
</dbReference>
<dbReference type="InterPro" id="IPR008248">
    <property type="entry name" value="CheB-like"/>
</dbReference>
<protein>
    <recommendedName>
        <fullName evidence="3">Protein-glutamate methylesterase/protein-glutamine glutaminase</fullName>
        <ecNumber evidence="3">3.1.1.61</ecNumber>
        <ecNumber evidence="3">3.5.1.44</ecNumber>
    </recommendedName>
</protein>
<evidence type="ECO:0000256" key="3">
    <source>
        <dbReference type="HAMAP-Rule" id="MF_00099"/>
    </source>
</evidence>
<keyword evidence="3 5" id="KW-0597">Phosphoprotein</keyword>
<comment type="similarity">
    <text evidence="3">Belongs to the CheB family.</text>
</comment>
<dbReference type="PIRSF" id="PIRSF000876">
    <property type="entry name" value="RR_chemtxs_CheB"/>
    <property type="match status" value="1"/>
</dbReference>
<feature type="active site" evidence="3 4">
    <location>
        <position position="177"/>
    </location>
</feature>
<evidence type="ECO:0000259" key="6">
    <source>
        <dbReference type="PROSITE" id="PS50110"/>
    </source>
</evidence>
<dbReference type="Pfam" id="PF00072">
    <property type="entry name" value="Response_reg"/>
    <property type="match status" value="1"/>
</dbReference>
<comment type="catalytic activity">
    <reaction evidence="3">
        <text>L-glutaminyl-[protein] + H2O = L-glutamyl-[protein] + NH4(+)</text>
        <dbReference type="Rhea" id="RHEA:16441"/>
        <dbReference type="Rhea" id="RHEA-COMP:10207"/>
        <dbReference type="Rhea" id="RHEA-COMP:10208"/>
        <dbReference type="ChEBI" id="CHEBI:15377"/>
        <dbReference type="ChEBI" id="CHEBI:28938"/>
        <dbReference type="ChEBI" id="CHEBI:29973"/>
        <dbReference type="ChEBI" id="CHEBI:30011"/>
        <dbReference type="EC" id="3.5.1.44"/>
    </reaction>
</comment>
<keyword evidence="9" id="KW-1185">Reference proteome</keyword>
<evidence type="ECO:0000256" key="1">
    <source>
        <dbReference type="ARBA" id="ARBA00022801"/>
    </source>
</evidence>
<dbReference type="SUPFAM" id="SSF52172">
    <property type="entry name" value="CheY-like"/>
    <property type="match status" value="1"/>
</dbReference>
<comment type="catalytic activity">
    <reaction evidence="2 3">
        <text>[protein]-L-glutamate 5-O-methyl ester + H2O = L-glutamyl-[protein] + methanol + H(+)</text>
        <dbReference type="Rhea" id="RHEA:23236"/>
        <dbReference type="Rhea" id="RHEA-COMP:10208"/>
        <dbReference type="Rhea" id="RHEA-COMP:10311"/>
        <dbReference type="ChEBI" id="CHEBI:15377"/>
        <dbReference type="ChEBI" id="CHEBI:15378"/>
        <dbReference type="ChEBI" id="CHEBI:17790"/>
        <dbReference type="ChEBI" id="CHEBI:29973"/>
        <dbReference type="ChEBI" id="CHEBI:82795"/>
        <dbReference type="EC" id="3.1.1.61"/>
    </reaction>
</comment>
<dbReference type="EC" id="3.1.1.61" evidence="3"/>
<name>A0ABU5KKE8_9BACL</name>
<dbReference type="NCBIfam" id="NF001965">
    <property type="entry name" value="PRK00742.1"/>
    <property type="match status" value="1"/>
</dbReference>
<feature type="active site" evidence="3 4">
    <location>
        <position position="204"/>
    </location>
</feature>
<comment type="domain">
    <text evidence="3">Contains a C-terminal catalytic domain, and an N-terminal region which modulates catalytic activity.</text>
</comment>
<dbReference type="CDD" id="cd16432">
    <property type="entry name" value="CheB_Rec"/>
    <property type="match status" value="1"/>
</dbReference>
<dbReference type="SUPFAM" id="SSF52738">
    <property type="entry name" value="Methylesterase CheB, C-terminal domain"/>
    <property type="match status" value="1"/>
</dbReference>
<dbReference type="PROSITE" id="PS50122">
    <property type="entry name" value="CHEB"/>
    <property type="match status" value="1"/>
</dbReference>
<dbReference type="GO" id="GO:0008984">
    <property type="term" value="F:protein-glutamate methylesterase activity"/>
    <property type="evidence" value="ECO:0007669"/>
    <property type="project" value="UniProtKB-EC"/>
</dbReference>
<feature type="active site" evidence="3 4">
    <location>
        <position position="299"/>
    </location>
</feature>
<dbReference type="HAMAP" id="MF_00099">
    <property type="entry name" value="CheB_chemtxs"/>
    <property type="match status" value="1"/>
</dbReference>
<dbReference type="InterPro" id="IPR001789">
    <property type="entry name" value="Sig_transdc_resp-reg_receiver"/>
</dbReference>
<comment type="subcellular location">
    <subcellularLocation>
        <location evidence="3">Cytoplasm</location>
    </subcellularLocation>
</comment>
<dbReference type="PANTHER" id="PTHR42872">
    <property type="entry name" value="PROTEIN-GLUTAMATE METHYLESTERASE/PROTEIN-GLUTAMINE GLUTAMINASE"/>
    <property type="match status" value="1"/>
</dbReference>
<keyword evidence="3 4" id="KW-0145">Chemotaxis</keyword>
<comment type="function">
    <text evidence="3">Involved in chemotaxis. Part of a chemotaxis signal transduction system that modulates chemotaxis in response to various stimuli. Catalyzes the demethylation of specific methylglutamate residues introduced into the chemoreceptors (methyl-accepting chemotaxis proteins or MCP) by CheR. Also mediates the irreversible deamidation of specific glutamine residues to glutamic acid.</text>
</comment>
<dbReference type="EC" id="3.5.1.44" evidence="3"/>
<dbReference type="InterPro" id="IPR011006">
    <property type="entry name" value="CheY-like_superfamily"/>
</dbReference>
<evidence type="ECO:0000313" key="9">
    <source>
        <dbReference type="Proteomes" id="UP001292084"/>
    </source>
</evidence>
<evidence type="ECO:0000256" key="4">
    <source>
        <dbReference type="PROSITE-ProRule" id="PRU00050"/>
    </source>
</evidence>
<feature type="modified residue" description="4-aspartylphosphate" evidence="3 5">
    <location>
        <position position="58"/>
    </location>
</feature>
<feature type="domain" description="CheB-type methylesterase" evidence="7">
    <location>
        <begin position="165"/>
        <end position="357"/>
    </location>
</feature>
<evidence type="ECO:0000313" key="8">
    <source>
        <dbReference type="EMBL" id="MDZ5711740.1"/>
    </source>
</evidence>
<comment type="caution">
    <text evidence="8">The sequence shown here is derived from an EMBL/GenBank/DDBJ whole genome shotgun (WGS) entry which is preliminary data.</text>
</comment>
<keyword evidence="3" id="KW-0963">Cytoplasm</keyword>
<evidence type="ECO:0000256" key="5">
    <source>
        <dbReference type="PROSITE-ProRule" id="PRU00169"/>
    </source>
</evidence>
<accession>A0ABU5KKE8</accession>
<sequence length="357" mass="38535">MHRHKIKVLVVDDSAFMRKLVQEFLSENERIAVVGTARNGEDAIAKVRLLKPDVITMDVEMPVMSGLEALKYMMKENPLPVIMLSSTTRKGAENALLAMDYGAVDFIAKPSGTISLDLHLVKKELIQKVLHAAEASLPSQPERSPARIPVNTSKNKAEITDSKVGRPNQTIILIGTSTGGPRALQSVLSALPGNLKAPVLIVQHMPPGFTKSLAQRLDQLSALHVKEAEEGDVLADGHAYVAPGDFHLNIIQGTRLSLSLSKEPPISGHRPSVDFMFESASKLKNIKKIAVIMTGMGADGSKGLVQLNHNGQTQSIAESKETCVVYGMPKAAHATGLITYNEPLDEIAKRIVKLAEG</sequence>
<dbReference type="SMART" id="SM00448">
    <property type="entry name" value="REC"/>
    <property type="match status" value="1"/>
</dbReference>
<dbReference type="InterPro" id="IPR000673">
    <property type="entry name" value="Sig_transdc_resp-reg_Me-estase"/>
</dbReference>
<feature type="domain" description="Response regulatory" evidence="6">
    <location>
        <begin position="7"/>
        <end position="124"/>
    </location>
</feature>
<proteinExistence type="inferred from homology"/>
<dbReference type="Gene3D" id="3.40.50.180">
    <property type="entry name" value="Methylesterase CheB, C-terminal domain"/>
    <property type="match status" value="1"/>
</dbReference>
<keyword evidence="1 3" id="KW-0378">Hydrolase</keyword>
<dbReference type="InterPro" id="IPR035909">
    <property type="entry name" value="CheB_C"/>
</dbReference>
<dbReference type="RefSeq" id="WP_322420748.1">
    <property type="nucleotide sequence ID" value="NZ_JAXQNN010000002.1"/>
</dbReference>
<organism evidence="8 9">
    <name type="scientific">Jeotgalibacillus haloalkalitolerans</name>
    <dbReference type="NCBI Taxonomy" id="3104292"/>
    <lineage>
        <taxon>Bacteria</taxon>
        <taxon>Bacillati</taxon>
        <taxon>Bacillota</taxon>
        <taxon>Bacilli</taxon>
        <taxon>Bacillales</taxon>
        <taxon>Caryophanaceae</taxon>
        <taxon>Jeotgalibacillus</taxon>
    </lineage>
</organism>